<organism evidence="1">
    <name type="scientific">Nocardia farcinica</name>
    <dbReference type="NCBI Taxonomy" id="37329"/>
    <lineage>
        <taxon>Bacteria</taxon>
        <taxon>Bacillati</taxon>
        <taxon>Actinomycetota</taxon>
        <taxon>Actinomycetes</taxon>
        <taxon>Mycobacteriales</taxon>
        <taxon>Nocardiaceae</taxon>
        <taxon>Nocardia</taxon>
    </lineage>
</organism>
<protein>
    <recommendedName>
        <fullName evidence="2">Major capsid protein</fullName>
    </recommendedName>
</protein>
<dbReference type="EMBL" id="CAACYE010000005">
    <property type="protein sequence ID" value="VFA81598.1"/>
    <property type="molecule type" value="Genomic_DNA"/>
</dbReference>
<dbReference type="Pfam" id="PF25209">
    <property type="entry name" value="Phage_capsid_4"/>
    <property type="match status" value="1"/>
</dbReference>
<dbReference type="Gene3D" id="3.90.1690.10">
    <property type="entry name" value="phage-related protein like domain"/>
    <property type="match status" value="1"/>
</dbReference>
<dbReference type="RefSeq" id="WP_137354337.1">
    <property type="nucleotide sequence ID" value="NZ_CAACYE020000001.1"/>
</dbReference>
<accession>A0A449G795</accession>
<evidence type="ECO:0000313" key="1">
    <source>
        <dbReference type="EMBL" id="VFA81598.1"/>
    </source>
</evidence>
<dbReference type="InterPro" id="IPR053738">
    <property type="entry name" value="Lambda_capsid_assembly"/>
</dbReference>
<dbReference type="SUPFAM" id="SSF56563">
    <property type="entry name" value="Major capsid protein gp5"/>
    <property type="match status" value="1"/>
</dbReference>
<sequence>MPYTYPPAAPSITGDNITISRFLKDPTLIARRLRTLAEQRFIADVLLTGRFDATGGSIRYETGESIYADKAPEQVAPGAEYPLTSISDGTEQVAKTAKWGRDSEITDEAIARRKMDPVNRALVKQVNQMVKTVDSIALAAIASQVTQTTAASASWSSGSATILRDVLKAVAQIRALNEGFEPDTIVVDDMTWAMVMSDDKIAQLLKREDGLAPIYTGDFPQIAGLRFLPTPNLPVTGAAIVADTTQLGGMADEKLGGPGYVSAGGSIPGVEVKTIRDDENDKYRLRSRRVTVPVVLEPRAAWKITGV</sequence>
<reference evidence="1" key="1">
    <citation type="submission" date="2019-02" db="EMBL/GenBank/DDBJ databases">
        <authorList>
            <consortium name="Pathogen Informatics"/>
        </authorList>
    </citation>
    <scope>NUCLEOTIDE SEQUENCE</scope>
    <source>
        <strain evidence="1">3012STDY6733949</strain>
    </source>
</reference>
<proteinExistence type="predicted"/>
<gene>
    <name evidence="1" type="ORF">NCTC1935_00184</name>
</gene>
<dbReference type="AlphaFoldDB" id="A0A449G795"/>
<evidence type="ECO:0008006" key="2">
    <source>
        <dbReference type="Google" id="ProtNLM"/>
    </source>
</evidence>
<name>A0A449G795_NOCFR</name>